<keyword evidence="3" id="KW-1185">Reference proteome</keyword>
<protein>
    <submittedName>
        <fullName evidence="2">(Atlantic silverside) hypothetical protein</fullName>
    </submittedName>
</protein>
<dbReference type="FunFam" id="1.20.5.340:FF:000049">
    <property type="entry name" value="NHS-like protein 1"/>
    <property type="match status" value="1"/>
</dbReference>
<comment type="caution">
    <text evidence="2">The sequence shown here is derived from an EMBL/GenBank/DDBJ whole genome shotgun (WGS) entry which is preliminary data.</text>
</comment>
<evidence type="ECO:0000256" key="1">
    <source>
        <dbReference type="SAM" id="MobiDB-lite"/>
    </source>
</evidence>
<dbReference type="Proteomes" id="UP000677803">
    <property type="component" value="Unassembled WGS sequence"/>
</dbReference>
<accession>A0A8S4B7B8</accession>
<evidence type="ECO:0000313" key="2">
    <source>
        <dbReference type="EMBL" id="CAG5928044.1"/>
    </source>
</evidence>
<feature type="region of interest" description="Disordered" evidence="1">
    <location>
        <begin position="107"/>
        <end position="130"/>
    </location>
</feature>
<dbReference type="EMBL" id="CAJRST010012224">
    <property type="protein sequence ID" value="CAG5928044.1"/>
    <property type="molecule type" value="Genomic_DNA"/>
</dbReference>
<feature type="compositionally biased region" description="Basic and acidic residues" evidence="1">
    <location>
        <begin position="1"/>
        <end position="12"/>
    </location>
</feature>
<sequence>MPFHQRTVEPRRVSRLSARDGWTPREESGKRKLRRPVLFSSSDEVSCHTLTSIIYQLSDLSRHASDIFLGIEMEAGLVFRRSCRIQGRLRVLQSEVWRLDPKKTKIHESHTGGEVREGRRRTEAEREGGSLEFMADDELGFIQRREWKLMDTQTDISAQFPLTTS</sequence>
<feature type="region of interest" description="Disordered" evidence="1">
    <location>
        <begin position="1"/>
        <end position="28"/>
    </location>
</feature>
<reference evidence="2" key="1">
    <citation type="submission" date="2021-05" db="EMBL/GenBank/DDBJ databases">
        <authorList>
            <person name="Tigano A."/>
        </authorList>
    </citation>
    <scope>NUCLEOTIDE SEQUENCE</scope>
</reference>
<dbReference type="AlphaFoldDB" id="A0A8S4B7B8"/>
<dbReference type="GO" id="GO:0030154">
    <property type="term" value="P:cell differentiation"/>
    <property type="evidence" value="ECO:0007669"/>
    <property type="project" value="TreeGrafter"/>
</dbReference>
<gene>
    <name evidence="2" type="ORF">MMEN_LOCUS11719</name>
</gene>
<feature type="compositionally biased region" description="Basic and acidic residues" evidence="1">
    <location>
        <begin position="107"/>
        <end position="129"/>
    </location>
</feature>
<proteinExistence type="predicted"/>
<organism evidence="2 3">
    <name type="scientific">Menidia menidia</name>
    <name type="common">Atlantic silverside</name>
    <dbReference type="NCBI Taxonomy" id="238744"/>
    <lineage>
        <taxon>Eukaryota</taxon>
        <taxon>Metazoa</taxon>
        <taxon>Chordata</taxon>
        <taxon>Craniata</taxon>
        <taxon>Vertebrata</taxon>
        <taxon>Euteleostomi</taxon>
        <taxon>Actinopterygii</taxon>
        <taxon>Neopterygii</taxon>
        <taxon>Teleostei</taxon>
        <taxon>Neoteleostei</taxon>
        <taxon>Acanthomorphata</taxon>
        <taxon>Ovalentaria</taxon>
        <taxon>Atherinomorphae</taxon>
        <taxon>Atheriniformes</taxon>
        <taxon>Atherinopsidae</taxon>
        <taxon>Menidiinae</taxon>
        <taxon>Menidia</taxon>
    </lineage>
</organism>
<dbReference type="PANTHER" id="PTHR23039">
    <property type="entry name" value="NANCE-HORAN SYNDROME PROTEIN"/>
    <property type="match status" value="1"/>
</dbReference>
<name>A0A8S4B7B8_9TELE</name>
<evidence type="ECO:0000313" key="3">
    <source>
        <dbReference type="Proteomes" id="UP000677803"/>
    </source>
</evidence>
<dbReference type="PANTHER" id="PTHR23039:SF3">
    <property type="entry name" value="NHS-LIKE PROTEIN 1"/>
    <property type="match status" value="1"/>
</dbReference>
<dbReference type="OrthoDB" id="8965057at2759"/>
<dbReference type="Gene3D" id="1.20.5.340">
    <property type="match status" value="1"/>
</dbReference>